<dbReference type="GO" id="GO:0003723">
    <property type="term" value="F:RNA binding"/>
    <property type="evidence" value="ECO:0007669"/>
    <property type="project" value="UniProtKB-UniRule"/>
</dbReference>
<dbReference type="GO" id="GO:0008361">
    <property type="term" value="P:regulation of cell size"/>
    <property type="evidence" value="ECO:0007669"/>
    <property type="project" value="UniProtKB-ARBA"/>
</dbReference>
<dbReference type="PROSITE" id="PS50102">
    <property type="entry name" value="RRM"/>
    <property type="match status" value="1"/>
</dbReference>
<proteinExistence type="predicted"/>
<feature type="region of interest" description="Disordered" evidence="4">
    <location>
        <begin position="520"/>
        <end position="580"/>
    </location>
</feature>
<dbReference type="PANTHER" id="PTHR10501">
    <property type="entry name" value="U1 SMALL NUCLEAR RIBONUCLEOPROTEIN A/U2 SMALL NUCLEAR RIBONUCLEOPROTEIN B"/>
    <property type="match status" value="1"/>
</dbReference>
<feature type="compositionally biased region" description="Polar residues" evidence="4">
    <location>
        <begin position="164"/>
        <end position="179"/>
    </location>
</feature>
<evidence type="ECO:0000256" key="3">
    <source>
        <dbReference type="PROSITE-ProRule" id="PRU00176"/>
    </source>
</evidence>
<dbReference type="SMART" id="SM00360">
    <property type="entry name" value="RRM"/>
    <property type="match status" value="1"/>
</dbReference>
<feature type="compositionally biased region" description="Polar residues" evidence="4">
    <location>
        <begin position="371"/>
        <end position="409"/>
    </location>
</feature>
<dbReference type="EMBL" id="JAHLUH010000021">
    <property type="protein sequence ID" value="KAG7723948.1"/>
    <property type="molecule type" value="Genomic_DNA"/>
</dbReference>
<feature type="compositionally biased region" description="Basic and acidic residues" evidence="4">
    <location>
        <begin position="21"/>
        <end position="31"/>
    </location>
</feature>
<dbReference type="Pfam" id="PF00076">
    <property type="entry name" value="RRM_1"/>
    <property type="match status" value="1"/>
</dbReference>
<evidence type="ECO:0000313" key="6">
    <source>
        <dbReference type="EMBL" id="KAG7723948.1"/>
    </source>
</evidence>
<name>A0AAN6D0R0_9ASCO</name>
<accession>A0AAN6D0R0</accession>
<gene>
    <name evidence="6" type="ORF">KL933_005270</name>
</gene>
<evidence type="ECO:0000256" key="2">
    <source>
        <dbReference type="ARBA" id="ARBA00022884"/>
    </source>
</evidence>
<reference evidence="6" key="1">
    <citation type="journal article" date="2021" name="G3 (Bethesda)">
        <title>Genomic diversity, chromosomal rearrangements, and interspecies hybridization in the ogataea polymorpha species complex.</title>
        <authorList>
            <person name="Hanson S.J."/>
            <person name="Cinneide E.O."/>
            <person name="Salzberg L.I."/>
            <person name="Wolfe K.H."/>
            <person name="McGowan J."/>
            <person name="Fitzpatrick D.A."/>
            <person name="Matlin K."/>
        </authorList>
    </citation>
    <scope>NUCLEOTIDE SEQUENCE</scope>
    <source>
        <strain evidence="6">83-405-1</strain>
    </source>
</reference>
<comment type="caution">
    <text evidence="6">The sequence shown here is derived from an EMBL/GenBank/DDBJ whole genome shotgun (WGS) entry which is preliminary data.</text>
</comment>
<feature type="region of interest" description="Disordered" evidence="4">
    <location>
        <begin position="164"/>
        <end position="267"/>
    </location>
</feature>
<dbReference type="InterPro" id="IPR012677">
    <property type="entry name" value="Nucleotide-bd_a/b_plait_sf"/>
</dbReference>
<dbReference type="FunFam" id="3.30.70.330:FF:000089">
    <property type="entry name" value="RNA binding protein"/>
    <property type="match status" value="1"/>
</dbReference>
<protein>
    <recommendedName>
        <fullName evidence="5">RRM domain-containing protein</fullName>
    </recommendedName>
</protein>
<evidence type="ECO:0000313" key="7">
    <source>
        <dbReference type="Proteomes" id="UP000738402"/>
    </source>
</evidence>
<evidence type="ECO:0000256" key="1">
    <source>
        <dbReference type="ARBA" id="ARBA00022553"/>
    </source>
</evidence>
<feature type="compositionally biased region" description="Polar residues" evidence="4">
    <location>
        <begin position="552"/>
        <end position="572"/>
    </location>
</feature>
<feature type="region of interest" description="Disordered" evidence="4">
    <location>
        <begin position="301"/>
        <end position="339"/>
    </location>
</feature>
<feature type="compositionally biased region" description="Polar residues" evidence="4">
    <location>
        <begin position="257"/>
        <end position="267"/>
    </location>
</feature>
<dbReference type="SUPFAM" id="SSF54928">
    <property type="entry name" value="RNA-binding domain, RBD"/>
    <property type="match status" value="1"/>
</dbReference>
<feature type="domain" description="RRM" evidence="5">
    <location>
        <begin position="449"/>
        <end position="541"/>
    </location>
</feature>
<keyword evidence="1" id="KW-0597">Phosphoprotein</keyword>
<feature type="region of interest" description="Disordered" evidence="4">
    <location>
        <begin position="370"/>
        <end position="409"/>
    </location>
</feature>
<sequence>MSGELETKLNNTSEDTLTPSTREDNHDEPKLNEQMSNLSLKTSNLIPSAVLKIKNVPSDTTLREAFLIFSLCLDEVVFVDVVHEVDSPTHGSSPVPLNNGPISTSLSSHGSVSSSPVIIAKFSSLKTAQQVAQLLDDKCLFSTAYQPVNVELVNDQLDQTSSFASSPYAQTSPSHNSSAFPVISSLGPPQTSNIGLNKRPPLSTQRSRFLFSDPFSGHNNPNIPPGSSTSSTSSSASQPQTVPSQPSSALPGGLIPGQQNTASVASTSSTQNVFDQLTSPLLASTNKGVLLMDSHNEYDQMVRPWSTGSNGLPSSQQNLSTSKSGSSPANNTPTKNISESLTINTGLASSLPTGLPTPITNEWDRRRQGSAFFNGNQSTPATSAPSQSNGTQQSMLANGASTPSITSPPFQQSLVQTSQQQQQQHIPELSLLARVPPPANPADQNPPCNTLYVGNLPPDATELELRTLFQPQKGFRRLSFRTKQNTGSGSSSHHGPMCFVEFEDVAYATRALAELYGRTLPRANGSTSNNKGGIRLSFSKNPLGVRGPGQNRRGSNNPSYSSQNNTTQNGNVSGAAVQNGGSQYNGFQQYSYQQMPLSQYPK</sequence>
<organism evidence="6 7">
    <name type="scientific">Ogataea haglerorum</name>
    <dbReference type="NCBI Taxonomy" id="1937702"/>
    <lineage>
        <taxon>Eukaryota</taxon>
        <taxon>Fungi</taxon>
        <taxon>Dikarya</taxon>
        <taxon>Ascomycota</taxon>
        <taxon>Saccharomycotina</taxon>
        <taxon>Pichiomycetes</taxon>
        <taxon>Pichiales</taxon>
        <taxon>Pichiaceae</taxon>
        <taxon>Ogataea</taxon>
    </lineage>
</organism>
<dbReference type="InterPro" id="IPR000504">
    <property type="entry name" value="RRM_dom"/>
</dbReference>
<dbReference type="Gene3D" id="3.30.70.330">
    <property type="match status" value="1"/>
</dbReference>
<evidence type="ECO:0000259" key="5">
    <source>
        <dbReference type="PROSITE" id="PS50102"/>
    </source>
</evidence>
<feature type="compositionally biased region" description="Polar residues" evidence="4">
    <location>
        <begin position="306"/>
        <end position="339"/>
    </location>
</feature>
<dbReference type="AlphaFoldDB" id="A0AAN6D0R0"/>
<feature type="region of interest" description="Disordered" evidence="4">
    <location>
        <begin position="1"/>
        <end position="36"/>
    </location>
</feature>
<evidence type="ECO:0000256" key="4">
    <source>
        <dbReference type="SAM" id="MobiDB-lite"/>
    </source>
</evidence>
<dbReference type="InterPro" id="IPR035979">
    <property type="entry name" value="RBD_domain_sf"/>
</dbReference>
<dbReference type="Proteomes" id="UP000738402">
    <property type="component" value="Unassembled WGS sequence"/>
</dbReference>
<feature type="compositionally biased region" description="Polar residues" evidence="4">
    <location>
        <begin position="8"/>
        <end position="20"/>
    </location>
</feature>
<keyword evidence="2 3" id="KW-0694">RNA-binding</keyword>
<feature type="compositionally biased region" description="Low complexity" evidence="4">
    <location>
        <begin position="227"/>
        <end position="248"/>
    </location>
</feature>